<dbReference type="GO" id="GO:0000228">
    <property type="term" value="C:nuclear chromosome"/>
    <property type="evidence" value="ECO:0007669"/>
    <property type="project" value="TreeGrafter"/>
</dbReference>
<feature type="region of interest" description="Disordered" evidence="13">
    <location>
        <begin position="238"/>
        <end position="315"/>
    </location>
</feature>
<dbReference type="PROSITE" id="PS50014">
    <property type="entry name" value="BROMODOMAIN_2"/>
    <property type="match status" value="1"/>
</dbReference>
<feature type="compositionally biased region" description="Polar residues" evidence="13">
    <location>
        <begin position="259"/>
        <end position="283"/>
    </location>
</feature>
<dbReference type="SMART" id="SM00297">
    <property type="entry name" value="BROMO"/>
    <property type="match status" value="1"/>
</dbReference>
<dbReference type="InterPro" id="IPR028941">
    <property type="entry name" value="WHIM2_dom"/>
</dbReference>
<feature type="compositionally biased region" description="Acidic residues" evidence="13">
    <location>
        <begin position="1227"/>
        <end position="1236"/>
    </location>
</feature>
<dbReference type="PANTHER" id="PTHR46510">
    <property type="entry name" value="BROMODOMAIN ADJACENT TO ZINC FINGER DOMAIN PROTEIN 1A"/>
    <property type="match status" value="1"/>
</dbReference>
<protein>
    <recommendedName>
        <fullName evidence="20">Bromodomain adjacent to zinc finger domain protein 1A</fullName>
    </recommendedName>
</protein>
<keyword evidence="7 10" id="KW-0103">Bromodomain</keyword>
<dbReference type="InterPro" id="IPR019787">
    <property type="entry name" value="Znf_PHD-finger"/>
</dbReference>
<evidence type="ECO:0000256" key="1">
    <source>
        <dbReference type="ARBA" id="ARBA00004123"/>
    </source>
</evidence>
<evidence type="ECO:0000256" key="3">
    <source>
        <dbReference type="ARBA" id="ARBA00022771"/>
    </source>
</evidence>
<dbReference type="Pfam" id="PF00439">
    <property type="entry name" value="Bromodomain"/>
    <property type="match status" value="1"/>
</dbReference>
<evidence type="ECO:0000256" key="5">
    <source>
        <dbReference type="ARBA" id="ARBA00023015"/>
    </source>
</evidence>
<evidence type="ECO:0000256" key="2">
    <source>
        <dbReference type="ARBA" id="ARBA00022723"/>
    </source>
</evidence>
<dbReference type="InterPro" id="IPR047171">
    <property type="entry name" value="BAZ1A"/>
</dbReference>
<dbReference type="PRINTS" id="PR00503">
    <property type="entry name" value="BROMODOMAIN"/>
</dbReference>
<dbReference type="PROSITE" id="PS50827">
    <property type="entry name" value="DDT"/>
    <property type="match status" value="1"/>
</dbReference>
<gene>
    <name evidence="18" type="ORF">CYNAS_LOCUS18001</name>
</gene>
<dbReference type="InterPro" id="IPR036427">
    <property type="entry name" value="Bromodomain-like_sf"/>
</dbReference>
<evidence type="ECO:0000259" key="17">
    <source>
        <dbReference type="PROSITE" id="PS51136"/>
    </source>
</evidence>
<keyword evidence="3 11" id="KW-0863">Zinc-finger</keyword>
<dbReference type="EMBL" id="CATQJL010000316">
    <property type="protein sequence ID" value="CAJ0606018.1"/>
    <property type="molecule type" value="Genomic_DNA"/>
</dbReference>
<dbReference type="InterPro" id="IPR013083">
    <property type="entry name" value="Znf_RING/FYVE/PHD"/>
</dbReference>
<evidence type="ECO:0000256" key="6">
    <source>
        <dbReference type="ARBA" id="ARBA00023054"/>
    </source>
</evidence>
<dbReference type="SUPFAM" id="SSF57903">
    <property type="entry name" value="FYVE/PHD zinc finger"/>
    <property type="match status" value="1"/>
</dbReference>
<dbReference type="GO" id="GO:0008623">
    <property type="term" value="C:CHRAC"/>
    <property type="evidence" value="ECO:0007669"/>
    <property type="project" value="TreeGrafter"/>
</dbReference>
<dbReference type="PROSITE" id="PS01359">
    <property type="entry name" value="ZF_PHD_1"/>
    <property type="match status" value="1"/>
</dbReference>
<sequence length="1382" mass="159431">MPLLNKKPIGRREVPPNVKLTDKVYYLEASNEIFTNYDEFFERMIQLNSTLFSCEYTGKTGLTYFEALESEKQAMKALGNFPPQLEQSILFLVRNYLCRGRFEDLLNDVSLFMKDRYFIGEECSYVDGTQRVPVKITGVQVLRDWQPESGNGKDPQIPPPEIFRYSLEFLEGNTHPDAYLEDDLEQALFDHTCLHRARSVSSKPKLKLFLKNSCVVRKGRYDVKEKFINDIDTLTWESACGGPPPKFPQTPMLQRGRQPKSQNAVASTSSTPAALEGTSTNLEETPVVNGTPKPVKEKRAYTRRSDTPKGLTEKKRQQIFAQQEELASLFENARKFGVDLTKYEQQTRILNVHEIAELKLLIKSSRTQEREQAREAKRMKLKAKHEWAKKRDDLDCDDLKALPAYPALTLPPWLNDEELSEYLAILQFFTAFQELLPIKEVRGTHRVNLTDVIMAIRCADPQYSTYADLMKILLSARTDRADEEDGDEADLSNKEEIALIQLQNCDPDNKIHGERIREMTYLHEEIRLTHGQSLRHIPVDWMTLTELIRLVLLTSGYYTGQSTHRHRLFARGNYKGYEDAGYVYRMNHPETMEKLRTGTVFDLTPTERLDLMKVVVYQLLSYSKFRSRQDERLFELWEQRRELKKLRNWDQTQEQEAKEARLAREYEAELIEEQGSEAAKEHLKEWPAPSEETLKLKHHLKAIRDSRRVDRDEVEQMLLSGVAFNELELSDIILARDLQRDKVQDVEKKLLETIYDLTTMAGQLHLGRDRAFRNYFLLECVPCLLVENPIEADHVGVCFESTPVADCSEYGSEEATRQFVLGCSGNMNTCSVHGELSKRRPRWTFVDSMEKVDQIVAACNPRGYREIDLAEEITFHHPRIAEVMEKVEAKLANGQFTSLFMVDQADPALMQSGVEWDVEIRELLLDLEEKIEQGLLGRLPPTIDRQQWRDLLLDTGDITPLMEGDVVIKGPREEVVWTKDELQKLTDVQKLSVAFLQLVQCIGLKFLQKPFGVTKTDDKGRHIVMATAVFLRWQRALLTCSSLPALCLFLSTLEPAIMWDKSRLQAKCRACRRKANAEQLVLCADCDRCYHFECARLEAGPAPLDWCCADCKAVRRKIAAAEKRKTQKGGLCPADKSEAAMLREQEDVEDEHVGDENSLNASMEEELSQNGQHTNNNNVIRTSSGRTVRRVLYDDGGSTPDVDASPRPLKSSKRHSARSNGYVNTDYVDDDFDYDSESSTISKSKRKRKNADEFTESPLRSFAPTLRDPDLSSRARIEELEKLIREAMREPYAWPFLEPVDKKEVPDYYDVITRPMDLRTMINKIKQHVYDTPEEVRSDAYLIVANCKEYNEEGSEIYDCAEQLEDFFQDRFRIFFEDKKRR</sequence>
<feature type="domain" description="WAC" evidence="17">
    <location>
        <begin position="22"/>
        <end position="131"/>
    </location>
</feature>
<evidence type="ECO:0000256" key="4">
    <source>
        <dbReference type="ARBA" id="ARBA00022833"/>
    </source>
</evidence>
<dbReference type="InterPro" id="IPR001965">
    <property type="entry name" value="Znf_PHD"/>
</dbReference>
<dbReference type="InterPro" id="IPR018359">
    <property type="entry name" value="Bromodomain_CS"/>
</dbReference>
<dbReference type="InterPro" id="IPR019786">
    <property type="entry name" value="Zinc_finger_PHD-type_CS"/>
</dbReference>
<dbReference type="Pfam" id="PF10537">
    <property type="entry name" value="WAC_Acf1_DNA_bd"/>
    <property type="match status" value="1"/>
</dbReference>
<evidence type="ECO:0000256" key="12">
    <source>
        <dbReference type="PROSITE-ProRule" id="PRU00475"/>
    </source>
</evidence>
<dbReference type="SMART" id="SM00571">
    <property type="entry name" value="DDT"/>
    <property type="match status" value="1"/>
</dbReference>
<dbReference type="GO" id="GO:0006355">
    <property type="term" value="P:regulation of DNA-templated transcription"/>
    <property type="evidence" value="ECO:0007669"/>
    <property type="project" value="TreeGrafter"/>
</dbReference>
<evidence type="ECO:0008006" key="20">
    <source>
        <dbReference type="Google" id="ProtNLM"/>
    </source>
</evidence>
<keyword evidence="2" id="KW-0479">Metal-binding</keyword>
<comment type="caution">
    <text evidence="18">The sequence shown here is derived from an EMBL/GenBank/DDBJ whole genome shotgun (WGS) entry which is preliminary data.</text>
</comment>
<feature type="region of interest" description="Disordered" evidence="13">
    <location>
        <begin position="1162"/>
        <end position="1267"/>
    </location>
</feature>
<dbReference type="GO" id="GO:0045740">
    <property type="term" value="P:positive regulation of DNA replication"/>
    <property type="evidence" value="ECO:0007669"/>
    <property type="project" value="TreeGrafter"/>
</dbReference>
<dbReference type="PANTHER" id="PTHR46510:SF1">
    <property type="entry name" value="BROMODOMAIN ADJACENT TO ZINC FINGER DOMAIN PROTEIN 1A"/>
    <property type="match status" value="1"/>
</dbReference>
<dbReference type="Proteomes" id="UP001176961">
    <property type="component" value="Unassembled WGS sequence"/>
</dbReference>
<dbReference type="Pfam" id="PF15612">
    <property type="entry name" value="WHIM1"/>
    <property type="match status" value="1"/>
</dbReference>
<feature type="compositionally biased region" description="Basic and acidic residues" evidence="13">
    <location>
        <begin position="294"/>
        <end position="315"/>
    </location>
</feature>
<dbReference type="GO" id="GO:0008270">
    <property type="term" value="F:zinc ion binding"/>
    <property type="evidence" value="ECO:0007669"/>
    <property type="project" value="UniProtKB-KW"/>
</dbReference>
<keyword evidence="19" id="KW-1185">Reference proteome</keyword>
<keyword evidence="6" id="KW-0175">Coiled coil</keyword>
<evidence type="ECO:0000256" key="10">
    <source>
        <dbReference type="PROSITE-ProRule" id="PRU00035"/>
    </source>
</evidence>
<evidence type="ECO:0000256" key="13">
    <source>
        <dbReference type="SAM" id="MobiDB-lite"/>
    </source>
</evidence>
<dbReference type="InterPro" id="IPR011011">
    <property type="entry name" value="Znf_FYVE_PHD"/>
</dbReference>
<dbReference type="GO" id="GO:0003677">
    <property type="term" value="F:DNA binding"/>
    <property type="evidence" value="ECO:0007669"/>
    <property type="project" value="TreeGrafter"/>
</dbReference>
<dbReference type="SUPFAM" id="SSF47370">
    <property type="entry name" value="Bromodomain"/>
    <property type="match status" value="1"/>
</dbReference>
<evidence type="ECO:0000256" key="9">
    <source>
        <dbReference type="ARBA" id="ARBA00023242"/>
    </source>
</evidence>
<evidence type="ECO:0000313" key="19">
    <source>
        <dbReference type="Proteomes" id="UP001176961"/>
    </source>
</evidence>
<keyword evidence="5" id="KW-0805">Transcription regulation</keyword>
<evidence type="ECO:0000259" key="16">
    <source>
        <dbReference type="PROSITE" id="PS50827"/>
    </source>
</evidence>
<reference evidence="18" key="1">
    <citation type="submission" date="2023-07" db="EMBL/GenBank/DDBJ databases">
        <authorList>
            <consortium name="CYATHOMIX"/>
        </authorList>
    </citation>
    <scope>NUCLEOTIDE SEQUENCE</scope>
    <source>
        <strain evidence="18">N/A</strain>
    </source>
</reference>
<dbReference type="InterPro" id="IPR018501">
    <property type="entry name" value="DDT_dom"/>
</dbReference>
<dbReference type="Pfam" id="PF15613">
    <property type="entry name" value="WSD"/>
    <property type="match status" value="1"/>
</dbReference>
<evidence type="ECO:0000259" key="15">
    <source>
        <dbReference type="PROSITE" id="PS50016"/>
    </source>
</evidence>
<dbReference type="PROSITE" id="PS50016">
    <property type="entry name" value="ZF_PHD_2"/>
    <property type="match status" value="1"/>
</dbReference>
<dbReference type="GO" id="GO:0006338">
    <property type="term" value="P:chromatin remodeling"/>
    <property type="evidence" value="ECO:0007669"/>
    <property type="project" value="InterPro"/>
</dbReference>
<dbReference type="PROSITE" id="PS00633">
    <property type="entry name" value="BROMODOMAIN_1"/>
    <property type="match status" value="1"/>
</dbReference>
<name>A0AA36MDD9_CYLNA</name>
<dbReference type="Gene3D" id="1.20.920.10">
    <property type="entry name" value="Bromodomain-like"/>
    <property type="match status" value="1"/>
</dbReference>
<feature type="domain" description="PHD-type" evidence="15">
    <location>
        <begin position="1065"/>
        <end position="1114"/>
    </location>
</feature>
<keyword evidence="8" id="KW-0804">Transcription</keyword>
<evidence type="ECO:0000256" key="8">
    <source>
        <dbReference type="ARBA" id="ARBA00023163"/>
    </source>
</evidence>
<dbReference type="InterPro" id="IPR028942">
    <property type="entry name" value="WHIM1_dom"/>
</dbReference>
<dbReference type="GO" id="GO:0031445">
    <property type="term" value="P:regulation of heterochromatin formation"/>
    <property type="evidence" value="ECO:0007669"/>
    <property type="project" value="TreeGrafter"/>
</dbReference>
<comment type="subcellular location">
    <subcellularLocation>
        <location evidence="1 12">Nucleus</location>
    </subcellularLocation>
</comment>
<proteinExistence type="predicted"/>
<evidence type="ECO:0000313" key="18">
    <source>
        <dbReference type="EMBL" id="CAJ0606018.1"/>
    </source>
</evidence>
<dbReference type="InterPro" id="IPR001487">
    <property type="entry name" value="Bromodomain"/>
</dbReference>
<dbReference type="PROSITE" id="PS51136">
    <property type="entry name" value="WAC"/>
    <property type="match status" value="1"/>
</dbReference>
<keyword evidence="9 12" id="KW-0539">Nucleus</keyword>
<dbReference type="SMART" id="SM00249">
    <property type="entry name" value="PHD"/>
    <property type="match status" value="1"/>
</dbReference>
<keyword evidence="4" id="KW-0862">Zinc</keyword>
<evidence type="ECO:0000256" key="7">
    <source>
        <dbReference type="ARBA" id="ARBA00023117"/>
    </source>
</evidence>
<feature type="domain" description="Bromo" evidence="14">
    <location>
        <begin position="1288"/>
        <end position="1358"/>
    </location>
</feature>
<dbReference type="Gene3D" id="3.30.40.10">
    <property type="entry name" value="Zinc/RING finger domain, C3HC4 (zinc finger)"/>
    <property type="match status" value="1"/>
</dbReference>
<evidence type="ECO:0000259" key="14">
    <source>
        <dbReference type="PROSITE" id="PS50014"/>
    </source>
</evidence>
<dbReference type="InterPro" id="IPR013136">
    <property type="entry name" value="WSTF_Acf1_Cbp146"/>
</dbReference>
<dbReference type="Pfam" id="PF00628">
    <property type="entry name" value="PHD"/>
    <property type="match status" value="1"/>
</dbReference>
<organism evidence="18 19">
    <name type="scientific">Cylicocyclus nassatus</name>
    <name type="common">Nematode worm</name>
    <dbReference type="NCBI Taxonomy" id="53992"/>
    <lineage>
        <taxon>Eukaryota</taxon>
        <taxon>Metazoa</taxon>
        <taxon>Ecdysozoa</taxon>
        <taxon>Nematoda</taxon>
        <taxon>Chromadorea</taxon>
        <taxon>Rhabditida</taxon>
        <taxon>Rhabditina</taxon>
        <taxon>Rhabditomorpha</taxon>
        <taxon>Strongyloidea</taxon>
        <taxon>Strongylidae</taxon>
        <taxon>Cylicocyclus</taxon>
    </lineage>
</organism>
<accession>A0AA36MDD9</accession>
<feature type="compositionally biased region" description="Polar residues" evidence="13">
    <location>
        <begin position="1168"/>
        <end position="1186"/>
    </location>
</feature>
<evidence type="ECO:0000256" key="11">
    <source>
        <dbReference type="PROSITE-ProRule" id="PRU00146"/>
    </source>
</evidence>
<feature type="domain" description="DDT" evidence="16">
    <location>
        <begin position="416"/>
        <end position="483"/>
    </location>
</feature>